<evidence type="ECO:0000313" key="5">
    <source>
        <dbReference type="EMBL" id="RHN73278.1"/>
    </source>
</evidence>
<dbReference type="GO" id="GO:0009658">
    <property type="term" value="P:chloroplast organization"/>
    <property type="evidence" value="ECO:0000318"/>
    <property type="project" value="GO_Central"/>
</dbReference>
<keyword evidence="2" id="KW-0806">Transcription termination</keyword>
<protein>
    <submittedName>
        <fullName evidence="5">Putative transcription regulator mTERF family</fullName>
    </submittedName>
    <submittedName>
        <fullName evidence="4">mTERF protein</fullName>
    </submittedName>
</protein>
<dbReference type="Pfam" id="PF02536">
    <property type="entry name" value="mTERF"/>
    <property type="match status" value="2"/>
</dbReference>
<gene>
    <name evidence="6" type="primary">25488217</name>
    <name evidence="4" type="ordered locus">MTR_2g438010</name>
    <name evidence="5" type="ORF">MtrunA17_Chr2g0296741</name>
</gene>
<sequence length="423" mass="48594">MSLSGYLQHNNTHIELSKSPMSNKLFFSQNLVLCLITTKSTTLKFNNHFSFPLSLKCSSITTSQSESITQPFAVSYLINNFDFSTESALKAFNLRHVRFNTPDRPDSVINFLKSYGFSNSNIRIIIKKAPWLLSSQPHKMLLPKFQFFLSDASYSSDIIPLLTAHPRILQGSLERRIIPFFELLSRYLKTNKDIIVCLIRYWTAFSTNPHDRIVSNINLMVDFGFSDSTIARLLRTRPSIFGSNDMIKLLEEIKGLGFKPSTTAFGTALMTKQLLGNILWDKKVDVFKKWGWSDEDVIRVFRSQPGLMLTSIDKINLVMSFWVNQMGWDPLALTKNPLMFSFSLPKRIIPRASVLQFLLMKGLRKKKASLVRPFAYSDDIFLNKYVFSFKEESDYLLKLYNEKMKLANATENNGMPSTKCVMH</sequence>
<keyword evidence="3" id="KW-0809">Transit peptide</keyword>
<keyword evidence="2" id="KW-0804">Transcription</keyword>
<dbReference type="Gene3D" id="1.25.70.10">
    <property type="entry name" value="Transcription termination factor 3, mitochondrial"/>
    <property type="match status" value="1"/>
</dbReference>
<dbReference type="EMBL" id="PSQE01000002">
    <property type="protein sequence ID" value="RHN73278.1"/>
    <property type="molecule type" value="Genomic_DNA"/>
</dbReference>
<evidence type="ECO:0000313" key="6">
    <source>
        <dbReference type="EnsemblPlants" id="KEH37352"/>
    </source>
</evidence>
<dbReference type="GO" id="GO:0003676">
    <property type="term" value="F:nucleic acid binding"/>
    <property type="evidence" value="ECO:0007669"/>
    <property type="project" value="InterPro"/>
</dbReference>
<dbReference type="OrthoDB" id="637682at2759"/>
<dbReference type="PANTHER" id="PTHR13068:SF91">
    <property type="entry name" value="TRANSCRIPTION TERMINATION FACTOR FAMILY PROTEIN"/>
    <property type="match status" value="1"/>
</dbReference>
<reference evidence="6" key="3">
    <citation type="submission" date="2015-04" db="UniProtKB">
        <authorList>
            <consortium name="EnsemblPlants"/>
        </authorList>
    </citation>
    <scope>IDENTIFICATION</scope>
    <source>
        <strain evidence="6">cv. Jemalong A17</strain>
    </source>
</reference>
<reference evidence="4 7" key="1">
    <citation type="journal article" date="2011" name="Nature">
        <title>The Medicago genome provides insight into the evolution of rhizobial symbioses.</title>
        <authorList>
            <person name="Young N.D."/>
            <person name="Debelle F."/>
            <person name="Oldroyd G.E."/>
            <person name="Geurts R."/>
            <person name="Cannon S.B."/>
            <person name="Udvardi M.K."/>
            <person name="Benedito V.A."/>
            <person name="Mayer K.F."/>
            <person name="Gouzy J."/>
            <person name="Schoof H."/>
            <person name="Van de Peer Y."/>
            <person name="Proost S."/>
            <person name="Cook D.R."/>
            <person name="Meyers B.C."/>
            <person name="Spannagl M."/>
            <person name="Cheung F."/>
            <person name="De Mita S."/>
            <person name="Krishnakumar V."/>
            <person name="Gundlach H."/>
            <person name="Zhou S."/>
            <person name="Mudge J."/>
            <person name="Bharti A.K."/>
            <person name="Murray J.D."/>
            <person name="Naoumkina M.A."/>
            <person name="Rosen B."/>
            <person name="Silverstein K.A."/>
            <person name="Tang H."/>
            <person name="Rombauts S."/>
            <person name="Zhao P.X."/>
            <person name="Zhou P."/>
            <person name="Barbe V."/>
            <person name="Bardou P."/>
            <person name="Bechner M."/>
            <person name="Bellec A."/>
            <person name="Berger A."/>
            <person name="Berges H."/>
            <person name="Bidwell S."/>
            <person name="Bisseling T."/>
            <person name="Choisne N."/>
            <person name="Couloux A."/>
            <person name="Denny R."/>
            <person name="Deshpande S."/>
            <person name="Dai X."/>
            <person name="Doyle J.J."/>
            <person name="Dudez A.M."/>
            <person name="Farmer A.D."/>
            <person name="Fouteau S."/>
            <person name="Franken C."/>
            <person name="Gibelin C."/>
            <person name="Gish J."/>
            <person name="Goldstein S."/>
            <person name="Gonzalez A.J."/>
            <person name="Green P.J."/>
            <person name="Hallab A."/>
            <person name="Hartog M."/>
            <person name="Hua A."/>
            <person name="Humphray S.J."/>
            <person name="Jeong D.H."/>
            <person name="Jing Y."/>
            <person name="Jocker A."/>
            <person name="Kenton S.M."/>
            <person name="Kim D.J."/>
            <person name="Klee K."/>
            <person name="Lai H."/>
            <person name="Lang C."/>
            <person name="Lin S."/>
            <person name="Macmil S.L."/>
            <person name="Magdelenat G."/>
            <person name="Matthews L."/>
            <person name="McCorrison J."/>
            <person name="Monaghan E.L."/>
            <person name="Mun J.H."/>
            <person name="Najar F.Z."/>
            <person name="Nicholson C."/>
            <person name="Noirot C."/>
            <person name="O'Bleness M."/>
            <person name="Paule C.R."/>
            <person name="Poulain J."/>
            <person name="Prion F."/>
            <person name="Qin B."/>
            <person name="Qu C."/>
            <person name="Retzel E.F."/>
            <person name="Riddle C."/>
            <person name="Sallet E."/>
            <person name="Samain S."/>
            <person name="Samson N."/>
            <person name="Sanders I."/>
            <person name="Saurat O."/>
            <person name="Scarpelli C."/>
            <person name="Schiex T."/>
            <person name="Segurens B."/>
            <person name="Severin A.J."/>
            <person name="Sherrier D.J."/>
            <person name="Shi R."/>
            <person name="Sims S."/>
            <person name="Singer S.R."/>
            <person name="Sinharoy S."/>
            <person name="Sterck L."/>
            <person name="Viollet A."/>
            <person name="Wang B.B."/>
            <person name="Wang K."/>
            <person name="Wang M."/>
            <person name="Wang X."/>
            <person name="Warfsmann J."/>
            <person name="Weissenbach J."/>
            <person name="White D.D."/>
            <person name="White J.D."/>
            <person name="Wiley G.B."/>
            <person name="Wincker P."/>
            <person name="Xing Y."/>
            <person name="Yang L."/>
            <person name="Yao Z."/>
            <person name="Ying F."/>
            <person name="Zhai J."/>
            <person name="Zhou L."/>
            <person name="Zuber A."/>
            <person name="Denarie J."/>
            <person name="Dixon R.A."/>
            <person name="May G.D."/>
            <person name="Schwartz D.C."/>
            <person name="Rogers J."/>
            <person name="Quetier F."/>
            <person name="Town C.D."/>
            <person name="Roe B.A."/>
        </authorList>
    </citation>
    <scope>NUCLEOTIDE SEQUENCE [LARGE SCALE GENOMIC DNA]</scope>
    <source>
        <strain evidence="4">A17</strain>
        <strain evidence="6 7">cv. Jemalong A17</strain>
    </source>
</reference>
<reference evidence="4 7" key="2">
    <citation type="journal article" date="2014" name="BMC Genomics">
        <title>An improved genome release (version Mt4.0) for the model legume Medicago truncatula.</title>
        <authorList>
            <person name="Tang H."/>
            <person name="Krishnakumar V."/>
            <person name="Bidwell S."/>
            <person name="Rosen B."/>
            <person name="Chan A."/>
            <person name="Zhou S."/>
            <person name="Gentzbittel L."/>
            <person name="Childs K.L."/>
            <person name="Yandell M."/>
            <person name="Gundlach H."/>
            <person name="Mayer K.F."/>
            <person name="Schwartz D.C."/>
            <person name="Town C.D."/>
        </authorList>
    </citation>
    <scope>GENOME REANNOTATION</scope>
    <source>
        <strain evidence="4">A17</strain>
        <strain evidence="6 7">cv. Jemalong A17</strain>
    </source>
</reference>
<keyword evidence="2" id="KW-0805">Transcription regulation</keyword>
<evidence type="ECO:0000313" key="4">
    <source>
        <dbReference type="EMBL" id="KEH37352.1"/>
    </source>
</evidence>
<keyword evidence="7" id="KW-1185">Reference proteome</keyword>
<evidence type="ECO:0000256" key="1">
    <source>
        <dbReference type="ARBA" id="ARBA00007692"/>
    </source>
</evidence>
<reference evidence="5" key="4">
    <citation type="journal article" date="2018" name="Nat. Plants">
        <title>Whole-genome landscape of Medicago truncatula symbiotic genes.</title>
        <authorList>
            <person name="Pecrix Y."/>
            <person name="Gamas P."/>
            <person name="Carrere S."/>
        </authorList>
    </citation>
    <scope>NUCLEOTIDE SEQUENCE</scope>
    <source>
        <tissue evidence="5">Leaves</tissue>
    </source>
</reference>
<dbReference type="InterPro" id="IPR003690">
    <property type="entry name" value="MTERF"/>
</dbReference>
<evidence type="ECO:0000256" key="3">
    <source>
        <dbReference type="ARBA" id="ARBA00022946"/>
    </source>
</evidence>
<dbReference type="FunFam" id="1.25.70.10:FF:000001">
    <property type="entry name" value="Mitochondrial transcription termination factor-like"/>
    <property type="match status" value="1"/>
</dbReference>
<name>A0A072V6D5_MEDTR</name>
<dbReference type="GO" id="GO:0006353">
    <property type="term" value="P:DNA-templated transcription termination"/>
    <property type="evidence" value="ECO:0007669"/>
    <property type="project" value="UniProtKB-KW"/>
</dbReference>
<comment type="similarity">
    <text evidence="1">Belongs to the mTERF family.</text>
</comment>
<proteinExistence type="inferred from homology"/>
<evidence type="ECO:0000256" key="2">
    <source>
        <dbReference type="ARBA" id="ARBA00022472"/>
    </source>
</evidence>
<dbReference type="AlphaFoldDB" id="A0A072V6D5"/>
<dbReference type="STRING" id="3880.A0A072V6D5"/>
<dbReference type="EnsemblPlants" id="KEH37352">
    <property type="protein sequence ID" value="KEH37352"/>
    <property type="gene ID" value="MTR_2g438010"/>
</dbReference>
<dbReference type="PANTHER" id="PTHR13068">
    <property type="entry name" value="CGI-12 PROTEIN-RELATED"/>
    <property type="match status" value="1"/>
</dbReference>
<dbReference type="Proteomes" id="UP000002051">
    <property type="component" value="Chromosome 2"/>
</dbReference>
<evidence type="ECO:0000313" key="7">
    <source>
        <dbReference type="Proteomes" id="UP000002051"/>
    </source>
</evidence>
<dbReference type="Gramene" id="rna9076">
    <property type="protein sequence ID" value="RHN73278.1"/>
    <property type="gene ID" value="gene9076"/>
</dbReference>
<dbReference type="EMBL" id="CM001218">
    <property type="protein sequence ID" value="KEH37352.1"/>
    <property type="molecule type" value="Genomic_DNA"/>
</dbReference>
<dbReference type="SMART" id="SM00733">
    <property type="entry name" value="Mterf"/>
    <property type="match status" value="6"/>
</dbReference>
<dbReference type="InterPro" id="IPR038538">
    <property type="entry name" value="MTERF_sf"/>
</dbReference>
<dbReference type="GO" id="GO:0009507">
    <property type="term" value="C:chloroplast"/>
    <property type="evidence" value="ECO:0000318"/>
    <property type="project" value="GO_Central"/>
</dbReference>
<organism evidence="4 7">
    <name type="scientific">Medicago truncatula</name>
    <name type="common">Barrel medic</name>
    <name type="synonym">Medicago tribuloides</name>
    <dbReference type="NCBI Taxonomy" id="3880"/>
    <lineage>
        <taxon>Eukaryota</taxon>
        <taxon>Viridiplantae</taxon>
        <taxon>Streptophyta</taxon>
        <taxon>Embryophyta</taxon>
        <taxon>Tracheophyta</taxon>
        <taxon>Spermatophyta</taxon>
        <taxon>Magnoliopsida</taxon>
        <taxon>eudicotyledons</taxon>
        <taxon>Gunneridae</taxon>
        <taxon>Pentapetalae</taxon>
        <taxon>rosids</taxon>
        <taxon>fabids</taxon>
        <taxon>Fabales</taxon>
        <taxon>Fabaceae</taxon>
        <taxon>Papilionoideae</taxon>
        <taxon>50 kb inversion clade</taxon>
        <taxon>NPAAA clade</taxon>
        <taxon>Hologalegina</taxon>
        <taxon>IRL clade</taxon>
        <taxon>Trifolieae</taxon>
        <taxon>Medicago</taxon>
    </lineage>
</organism>
<accession>A0A072V6D5</accession>
<dbReference type="HOGENOM" id="CLU_034145_1_2_1"/>
<dbReference type="Proteomes" id="UP000265566">
    <property type="component" value="Chromosome 2"/>
</dbReference>